<evidence type="ECO:0000256" key="1">
    <source>
        <dbReference type="SAM" id="Coils"/>
    </source>
</evidence>
<protein>
    <submittedName>
        <fullName evidence="2">Uncharacterized protein</fullName>
    </submittedName>
</protein>
<dbReference type="GeneID" id="59299340"/>
<dbReference type="Proteomes" id="UP000530670">
    <property type="component" value="Unassembled WGS sequence"/>
</dbReference>
<sequence>MLRVASDNHIFGTGNIIDTSSINKAGPAAECRQSSSNADDVKCDRHAHLQNSENHNPNTLSQDINLSVQIHDALVDEKQAGKALLATKARVKAVWHIWEAKMKRDEIAELDQKYDDLRGEYGKLGDEAATVAVQLAAKRCEAREWKIVAYEEDWKGIFDDDMDKE</sequence>
<evidence type="ECO:0000313" key="3">
    <source>
        <dbReference type="Proteomes" id="UP000530670"/>
    </source>
</evidence>
<dbReference type="EMBL" id="JAAQRI010000492">
    <property type="protein sequence ID" value="KAF5613632.1"/>
    <property type="molecule type" value="Genomic_DNA"/>
</dbReference>
<dbReference type="OrthoDB" id="5091092at2759"/>
<reference evidence="2 3" key="1">
    <citation type="submission" date="2020-05" db="EMBL/GenBank/DDBJ databases">
        <title>Identification and distribution of gene clusters putatively required for synthesis of sphingolipid metabolism inhibitors in phylogenetically diverse species of the filamentous fungus Fusarium.</title>
        <authorList>
            <person name="Kim H.-S."/>
            <person name="Busman M."/>
            <person name="Brown D.W."/>
            <person name="Divon H."/>
            <person name="Uhlig S."/>
            <person name="Proctor R.H."/>
        </authorList>
    </citation>
    <scope>NUCLEOTIDE SEQUENCE [LARGE SCALE GENOMIC DNA]</scope>
    <source>
        <strain evidence="2 3">NRRL 66243</strain>
    </source>
</reference>
<organism evidence="2 3">
    <name type="scientific">Fusarium tjaetaba</name>
    <dbReference type="NCBI Taxonomy" id="1567544"/>
    <lineage>
        <taxon>Eukaryota</taxon>
        <taxon>Fungi</taxon>
        <taxon>Dikarya</taxon>
        <taxon>Ascomycota</taxon>
        <taxon>Pezizomycotina</taxon>
        <taxon>Sordariomycetes</taxon>
        <taxon>Hypocreomycetidae</taxon>
        <taxon>Hypocreales</taxon>
        <taxon>Nectriaceae</taxon>
        <taxon>Fusarium</taxon>
        <taxon>Fusarium fujikuroi species complex</taxon>
    </lineage>
</organism>
<accession>A0A8H5QE65</accession>
<comment type="caution">
    <text evidence="2">The sequence shown here is derived from an EMBL/GenBank/DDBJ whole genome shotgun (WGS) entry which is preliminary data.</text>
</comment>
<dbReference type="RefSeq" id="XP_037199096.1">
    <property type="nucleotide sequence ID" value="XM_037347070.1"/>
</dbReference>
<evidence type="ECO:0000313" key="2">
    <source>
        <dbReference type="EMBL" id="KAF5613632.1"/>
    </source>
</evidence>
<name>A0A8H5QE65_9HYPO</name>
<gene>
    <name evidence="2" type="ORF">FTJAE_13886</name>
</gene>
<keyword evidence="3" id="KW-1185">Reference proteome</keyword>
<feature type="coiled-coil region" evidence="1">
    <location>
        <begin position="100"/>
        <end position="127"/>
    </location>
</feature>
<keyword evidence="1" id="KW-0175">Coiled coil</keyword>
<dbReference type="AlphaFoldDB" id="A0A8H5QE65"/>
<proteinExistence type="predicted"/>